<proteinExistence type="inferred from homology"/>
<feature type="region of interest" description="Disordered" evidence="4">
    <location>
        <begin position="1"/>
        <end position="30"/>
    </location>
</feature>
<gene>
    <name evidence="5" type="ORF">SAMN04489841_2388</name>
</gene>
<dbReference type="InterPro" id="IPR017972">
    <property type="entry name" value="Cyt_P450_CS"/>
</dbReference>
<organism evidence="5 6">
    <name type="scientific">Natrinema salaciae</name>
    <dbReference type="NCBI Taxonomy" id="1186196"/>
    <lineage>
        <taxon>Archaea</taxon>
        <taxon>Methanobacteriati</taxon>
        <taxon>Methanobacteriota</taxon>
        <taxon>Stenosarchaea group</taxon>
        <taxon>Halobacteria</taxon>
        <taxon>Halobacteriales</taxon>
        <taxon>Natrialbaceae</taxon>
        <taxon>Natrinema</taxon>
    </lineage>
</organism>
<evidence type="ECO:0000256" key="3">
    <source>
        <dbReference type="RuleBase" id="RU000461"/>
    </source>
</evidence>
<dbReference type="PRINTS" id="PR00385">
    <property type="entry name" value="P450"/>
</dbReference>
<comment type="similarity">
    <text evidence="2 3">Belongs to the cytochrome P450 family.</text>
</comment>
<dbReference type="Proteomes" id="UP000199114">
    <property type="component" value="Unassembled WGS sequence"/>
</dbReference>
<dbReference type="SUPFAM" id="SSF48264">
    <property type="entry name" value="Cytochrome P450"/>
    <property type="match status" value="1"/>
</dbReference>
<dbReference type="Pfam" id="PF00067">
    <property type="entry name" value="p450"/>
    <property type="match status" value="1"/>
</dbReference>
<dbReference type="EMBL" id="FOFD01000003">
    <property type="protein sequence ID" value="SEQ80005.1"/>
    <property type="molecule type" value="Genomic_DNA"/>
</dbReference>
<keyword evidence="3" id="KW-0560">Oxidoreductase</keyword>
<evidence type="ECO:0000313" key="6">
    <source>
        <dbReference type="Proteomes" id="UP000199114"/>
    </source>
</evidence>
<dbReference type="GO" id="GO:0016705">
    <property type="term" value="F:oxidoreductase activity, acting on paired donors, with incorporation or reduction of molecular oxygen"/>
    <property type="evidence" value="ECO:0007669"/>
    <property type="project" value="InterPro"/>
</dbReference>
<dbReference type="Gene3D" id="1.10.630.10">
    <property type="entry name" value="Cytochrome P450"/>
    <property type="match status" value="1"/>
</dbReference>
<dbReference type="InterPro" id="IPR050121">
    <property type="entry name" value="Cytochrome_P450_monoxygenase"/>
</dbReference>
<evidence type="ECO:0000256" key="1">
    <source>
        <dbReference type="ARBA" id="ARBA00001971"/>
    </source>
</evidence>
<dbReference type="PROSITE" id="PS00086">
    <property type="entry name" value="CYTOCHROME_P450"/>
    <property type="match status" value="1"/>
</dbReference>
<dbReference type="PANTHER" id="PTHR24305">
    <property type="entry name" value="CYTOCHROME P450"/>
    <property type="match status" value="1"/>
</dbReference>
<dbReference type="PRINTS" id="PR00463">
    <property type="entry name" value="EP450I"/>
</dbReference>
<name>A0A1H9J063_9EURY</name>
<feature type="compositionally biased region" description="Basic and acidic residues" evidence="4">
    <location>
        <begin position="1"/>
        <end position="21"/>
    </location>
</feature>
<dbReference type="GO" id="GO:0005506">
    <property type="term" value="F:iron ion binding"/>
    <property type="evidence" value="ECO:0007669"/>
    <property type="project" value="InterPro"/>
</dbReference>
<dbReference type="InterPro" id="IPR002401">
    <property type="entry name" value="Cyt_P450_E_grp-I"/>
</dbReference>
<keyword evidence="3" id="KW-0349">Heme</keyword>
<keyword evidence="6" id="KW-1185">Reference proteome</keyword>
<dbReference type="GO" id="GO:0020037">
    <property type="term" value="F:heme binding"/>
    <property type="evidence" value="ECO:0007669"/>
    <property type="project" value="InterPro"/>
</dbReference>
<evidence type="ECO:0000256" key="2">
    <source>
        <dbReference type="ARBA" id="ARBA00010617"/>
    </source>
</evidence>
<dbReference type="RefSeq" id="WP_090617719.1">
    <property type="nucleotide sequence ID" value="NZ_FOFD01000003.1"/>
</dbReference>
<dbReference type="InterPro" id="IPR001128">
    <property type="entry name" value="Cyt_P450"/>
</dbReference>
<dbReference type="AlphaFoldDB" id="A0A1H9J063"/>
<protein>
    <submittedName>
        <fullName evidence="5">Cytochrome P450</fullName>
    </submittedName>
</protein>
<keyword evidence="3" id="KW-0479">Metal-binding</keyword>
<keyword evidence="3" id="KW-0503">Monooxygenase</keyword>
<dbReference type="STRING" id="1186196.SAMN04489841_2388"/>
<comment type="cofactor">
    <cofactor evidence="1">
        <name>heme</name>
        <dbReference type="ChEBI" id="CHEBI:30413"/>
    </cofactor>
</comment>
<evidence type="ECO:0000256" key="4">
    <source>
        <dbReference type="SAM" id="MobiDB-lite"/>
    </source>
</evidence>
<dbReference type="OrthoDB" id="9881at2157"/>
<dbReference type="InterPro" id="IPR036396">
    <property type="entry name" value="Cyt_P450_sf"/>
</dbReference>
<dbReference type="PANTHER" id="PTHR24305:SF166">
    <property type="entry name" value="CYTOCHROME P450 12A4, MITOCHONDRIAL-RELATED"/>
    <property type="match status" value="1"/>
</dbReference>
<accession>A0A1H9J063</accession>
<reference evidence="6" key="1">
    <citation type="submission" date="2016-10" db="EMBL/GenBank/DDBJ databases">
        <authorList>
            <person name="Varghese N."/>
            <person name="Submissions S."/>
        </authorList>
    </citation>
    <scope>NUCLEOTIDE SEQUENCE [LARGE SCALE GENOMIC DNA]</scope>
    <source>
        <strain evidence="6">DSM 25055</strain>
    </source>
</reference>
<evidence type="ECO:0000313" key="5">
    <source>
        <dbReference type="EMBL" id="SEQ80005.1"/>
    </source>
</evidence>
<dbReference type="GO" id="GO:0004497">
    <property type="term" value="F:monooxygenase activity"/>
    <property type="evidence" value="ECO:0007669"/>
    <property type="project" value="UniProtKB-KW"/>
</dbReference>
<sequence length="473" mass="52490">MSETHSRRTDGSTAETDRPGDDLPPGPRGLPLLGSTLSIARDPLGFAESVREYGDVVAYEAFGTEFAAVFDPDIVETVLVSRADEFRKGEFEIGFGELIAPDGVAFTEGERWRRQRQLLQSSFTPDRIRSYADDMVAEAAALVDDWDDGEWVDLSQALSRYTLRVLVRTLFDRSLDDDHAVTVRRATEALSAYASPQQFAVQSVLPSWLSTPTEREYEATMADLEALVDDLVADRRGRDGVTDAATDDLLSVLARAEYPDGSPLSPDEVRDQLVTFLFAGHETTATALTFACWLLAGSPAIRADLEHELETVLGDREPAFADLPALEYTEAVAREAMRLYPPVMALYREPVEATTLGGYHVPGGTTLQLSVYGIQRDERWWPEPTAFRPERWLTDGDESPTLAMDADRPEYAYFPFGGGPRHCLGMRFAMTELTLALATIAPRVEFDRGTERLEPTVEITLDPGEIAVRVRKR</sequence>
<keyword evidence="3" id="KW-0408">Iron</keyword>